<keyword evidence="2" id="KW-1185">Reference proteome</keyword>
<evidence type="ECO:0000313" key="2">
    <source>
        <dbReference type="Proteomes" id="UP000008983"/>
    </source>
</evidence>
<dbReference type="Proteomes" id="UP000008983">
    <property type="component" value="Unassembled WGS sequence"/>
</dbReference>
<organism evidence="1 2">
    <name type="scientific">Ichthyophthirius multifiliis</name>
    <name type="common">White spot disease agent</name>
    <name type="synonym">Ich</name>
    <dbReference type="NCBI Taxonomy" id="5932"/>
    <lineage>
        <taxon>Eukaryota</taxon>
        <taxon>Sar</taxon>
        <taxon>Alveolata</taxon>
        <taxon>Ciliophora</taxon>
        <taxon>Intramacronucleata</taxon>
        <taxon>Oligohymenophorea</taxon>
        <taxon>Hymenostomatida</taxon>
        <taxon>Ophryoglenina</taxon>
        <taxon>Ichthyophthirius</taxon>
    </lineage>
</organism>
<protein>
    <submittedName>
        <fullName evidence="1">Uncharacterized protein</fullName>
    </submittedName>
</protein>
<reference evidence="1 2" key="1">
    <citation type="submission" date="2011-07" db="EMBL/GenBank/DDBJ databases">
        <authorList>
            <person name="Coyne R."/>
            <person name="Brami D."/>
            <person name="Johnson J."/>
            <person name="Hostetler J."/>
            <person name="Hannick L."/>
            <person name="Clark T."/>
            <person name="Cassidy-Hanley D."/>
            <person name="Inman J."/>
        </authorList>
    </citation>
    <scope>NUCLEOTIDE SEQUENCE [LARGE SCALE GENOMIC DNA]</scope>
    <source>
        <strain evidence="1 2">G5</strain>
    </source>
</reference>
<dbReference type="EMBL" id="GL983042">
    <property type="protein sequence ID" value="EGR34827.1"/>
    <property type="molecule type" value="Genomic_DNA"/>
</dbReference>
<sequence length="127" mass="15639">MQISQNVHHQKVHQTIYQYLLKIQKIHQYRIQQHYLNQSNQKQVFLIIMSLNLIMKKTRKVKNFNKNLLIRIKKKTINLKIKIFKLQIYKKILIKKFEKYNNLILILIEYLKTKNHVNTQKKNNQLQ</sequence>
<evidence type="ECO:0000313" key="1">
    <source>
        <dbReference type="EMBL" id="EGR34827.1"/>
    </source>
</evidence>
<dbReference type="RefSeq" id="XP_004040131.1">
    <property type="nucleotide sequence ID" value="XM_004040083.1"/>
</dbReference>
<gene>
    <name evidence="1" type="ORF">IMG5_000540</name>
</gene>
<proteinExistence type="predicted"/>
<name>G0QIU1_ICHMU</name>
<dbReference type="InParanoid" id="G0QIU1"/>
<dbReference type="GeneID" id="14911034"/>
<accession>G0QIU1</accession>
<dbReference type="AlphaFoldDB" id="G0QIU1"/>